<evidence type="ECO:0000256" key="2">
    <source>
        <dbReference type="SAM" id="Coils"/>
    </source>
</evidence>
<dbReference type="OrthoDB" id="6594059at2"/>
<feature type="coiled-coil region" evidence="2">
    <location>
        <begin position="255"/>
        <end position="282"/>
    </location>
</feature>
<evidence type="ECO:0000313" key="4">
    <source>
        <dbReference type="EMBL" id="KFB98800.1"/>
    </source>
</evidence>
<dbReference type="InterPro" id="IPR036869">
    <property type="entry name" value="J_dom_sf"/>
</dbReference>
<name>A0A084ZMV6_9ENTR</name>
<reference evidence="5" key="1">
    <citation type="submission" date="2014-05" db="EMBL/GenBank/DDBJ databases">
        <title>ATOL: Assembling a taxonomically balanced genome-scale reconstruction of the evolutionary history of the Enterobacteriaceae.</title>
        <authorList>
            <person name="Plunkett G. III"/>
            <person name="Neeno-Eckwall E.C."/>
            <person name="Glasner J.D."/>
            <person name="Perna N.T."/>
        </authorList>
    </citation>
    <scope>NUCLEOTIDE SEQUENCE [LARGE SCALE GENOMIC DNA]</scope>
    <source>
        <strain evidence="5">ATCC 49490</strain>
    </source>
</reference>
<dbReference type="RefSeq" id="WP_038162707.1">
    <property type="nucleotide sequence ID" value="NZ_JMTB01000121.1"/>
</dbReference>
<protein>
    <recommendedName>
        <fullName evidence="6">DnaJ family molecular chaperone</fullName>
    </recommendedName>
</protein>
<dbReference type="AlphaFoldDB" id="A0A084ZMV6"/>
<sequence>MSKPIKRLEIIKNAIELEDDDIIASQLPHLKNETDDPVIDDIVLALEEKRYGEAVAAIMAWLQSQRAIVHWQDPRIAACKLELKALEEQLRDLIDKRNARIARLDEFNDLYMSRLGPLMTEVLRLRKVLAEASLRKREAEMNLDDDDIVARRARDEAREQYETYREQQQKAQNRRDRQENMSESDRQELKRLWRQASKLCHPDLVDDALKAEANDMMAQLNQARQRGDLTTIRSLLARLQHGHQPMLASDRLNDLSLLQRKVASIQQQITSLNTEMLKLAKEKSWLLVSTLTNPEAYFRQQEKALSNTIATLQKQILESGFDEVA</sequence>
<dbReference type="eggNOG" id="COG2214">
    <property type="taxonomic scope" value="Bacteria"/>
</dbReference>
<dbReference type="EMBL" id="JMTB01000121">
    <property type="protein sequence ID" value="KFB98800.1"/>
    <property type="molecule type" value="Genomic_DNA"/>
</dbReference>
<evidence type="ECO:0000256" key="1">
    <source>
        <dbReference type="ARBA" id="ARBA00023186"/>
    </source>
</evidence>
<keyword evidence="1" id="KW-0143">Chaperone</keyword>
<evidence type="ECO:0000256" key="3">
    <source>
        <dbReference type="SAM" id="MobiDB-lite"/>
    </source>
</evidence>
<evidence type="ECO:0008006" key="6">
    <source>
        <dbReference type="Google" id="ProtNLM"/>
    </source>
</evidence>
<dbReference type="Proteomes" id="UP000028630">
    <property type="component" value="Unassembled WGS sequence"/>
</dbReference>
<comment type="caution">
    <text evidence="4">The sequence shown here is derived from an EMBL/GenBank/DDBJ whole genome shotgun (WGS) entry which is preliminary data.</text>
</comment>
<keyword evidence="2" id="KW-0175">Coiled coil</keyword>
<keyword evidence="5" id="KW-1185">Reference proteome</keyword>
<dbReference type="SUPFAM" id="SSF46565">
    <property type="entry name" value="Chaperone J-domain"/>
    <property type="match status" value="1"/>
</dbReference>
<accession>A0A084ZMV6</accession>
<feature type="region of interest" description="Disordered" evidence="3">
    <location>
        <begin position="163"/>
        <end position="187"/>
    </location>
</feature>
<proteinExistence type="predicted"/>
<evidence type="ECO:0000313" key="5">
    <source>
        <dbReference type="Proteomes" id="UP000028630"/>
    </source>
</evidence>
<organism evidence="4 5">
    <name type="scientific">Trabulsiella guamensis ATCC 49490</name>
    <dbReference type="NCBI Taxonomy" id="1005994"/>
    <lineage>
        <taxon>Bacteria</taxon>
        <taxon>Pseudomonadati</taxon>
        <taxon>Pseudomonadota</taxon>
        <taxon>Gammaproteobacteria</taxon>
        <taxon>Enterobacterales</taxon>
        <taxon>Enterobacteriaceae</taxon>
        <taxon>Trabulsiella</taxon>
    </lineage>
</organism>
<gene>
    <name evidence="4" type="ORF">GTGU_04471</name>
</gene>